<evidence type="ECO:0000256" key="2">
    <source>
        <dbReference type="ARBA" id="ARBA00022618"/>
    </source>
</evidence>
<feature type="compositionally biased region" description="Basic and acidic residues" evidence="6">
    <location>
        <begin position="1314"/>
        <end position="1325"/>
    </location>
</feature>
<keyword evidence="8" id="KW-1185">Reference proteome</keyword>
<dbReference type="GO" id="GO:0006281">
    <property type="term" value="P:DNA repair"/>
    <property type="evidence" value="ECO:0007669"/>
    <property type="project" value="TreeGrafter"/>
</dbReference>
<name>A0A225AA55_TALAT</name>
<sequence length="1485" mass="165065">MPARTRQSLTSTTEVVEPEEEQSGLHRLRFNEPLSWRVGKSAIPVADLLSRLQILAQELSTADQDDIDKGSLKKVSQELANGHLLAHRDKGVRAWVTSCIVDILRLCAPDAPFTGNQLKVRQDMDTDIFTCIVTSIIPALADPSNAYNVQHIYVLNSLAEVKSIVLLTDLDAPDALILPLFSSCFDIVSGSSKASTGEQIAKNVEYDMTRLLVTVIDESPTLAPEVVDIIIAQFLRVDPRVFEQSGKKGKKIEIDANQDTLLLKDYPPAYDMAKAICHACPEKMTSYISQYFNNVIIDASAPSKILNGSKPSMDRRHSLDDSDDEAEDIKELGKAHRLIRELWRACPDVLQNVIPQLEAELSAESVSLRLLATETLGDLAAGIGLSGPPPPPPMDPAQHPPVTLLNYSQTVPQPNVLQVPLAPKPFAQAHSSAYESFLSRRQDKSSSIRAAWTTAIGRILITSAGGSGLSESDEQYMVRSLANMLRDADEKVRLAGVESIGSMGFTDIVNKLGVSGGLKSADSVLTILAERVKDRKPAVRDRAMRVFAKIWAVSVGEIEEGNEQVVSLLKDAPSKIYDAFYTNDPEIQALIDRVQFEYLLPLSYPPVKSKQSKSKDAEGTVDKIRVQRILTLIKSLDEKSKKVFFAFQNRQLNLRTALTIYLQACEEYNGGIIEKDEERVKAQLTRVVDAIAKSLPDQARVSADLWKFAKAHDRRNYQLIRFAMAAQSDYRTVTKAIKELTKRIQSGSTPSLLDTLTPLLYRSSSLVFNRSHIPAIMEFSRTDDKGLAPSAQEMLKEISSHNPEVLEAQVQEMCKDLEEQAPTAKSPDELGAEEILKACSGFAKKLPEKLPKERKFLQALNSYALFSSSPRAAKHAVSIIMAIADKKEMYAKDLVQKCVKDCEYGSTHFLTRLATLAQLNLLAPNEADAESTKITSIAVDKTLLMNRSKQPNSEYTWSDEIDEETKAKQWALRIIVNRLRGKDGTSEEEFHELAEPVYSILNKLVAGEGEISKKKDTPATQKPRLRLDAAKLLTKLSASHVSCDKILSAKDFNSLALVVQDRLLPVRSGFINSLRKRLSQNGFLGVRWFALPCLLAFEPSTTLKDSTLTWLRSRAAIFSRQMQANKNNKEQQQPVMESVFARLLSLLAYHPDYPPSSEDSETRTTELADFARYILFYLSAVANENNISLIFHVSQRVKQTRDGISRSDEITTRLHTLSDLAQATIRRFAEIYAQQNRIGGATGGASILETYPGKMRLPSSLFAAMASHREAQEVADKNFLSEDIEDILDSLVRSWMRPKKSSQSANASKKRKSEHADTNGETETKKARKRSSTVTRRTSTSNNTKTPRKKKRGEDEWGSDFDGDEEDHAAARRRSGRGVSKKVSYADRDSSEDDLEMAEYNQEDEQQEENDESDAADGSENGDNEEMSEANGNEEKGEEDEDEVEKESPAPQEAKKKSPHTKKPSTPGKSAKTQSLPVRRSSRRG</sequence>
<dbReference type="Proteomes" id="UP000214365">
    <property type="component" value="Unassembled WGS sequence"/>
</dbReference>
<reference evidence="7 8" key="1">
    <citation type="submission" date="2015-06" db="EMBL/GenBank/DDBJ databases">
        <title>Talaromyces atroroseus IBT 11181 draft genome.</title>
        <authorList>
            <person name="Rasmussen K.B."/>
            <person name="Rasmussen S."/>
            <person name="Petersen B."/>
            <person name="Sicheritz-Ponten T."/>
            <person name="Mortensen U.H."/>
            <person name="Thrane U."/>
        </authorList>
    </citation>
    <scope>NUCLEOTIDE SEQUENCE [LARGE SCALE GENOMIC DNA]</scope>
    <source>
        <strain evidence="7 8">IBT 11181</strain>
    </source>
</reference>
<keyword evidence="3" id="KW-0498">Mitosis</keyword>
<protein>
    <recommendedName>
        <fullName evidence="9">Sister chromatid cohesion protein pds5</fullName>
    </recommendedName>
</protein>
<dbReference type="Gene3D" id="1.25.10.10">
    <property type="entry name" value="Leucine-rich Repeat Variant"/>
    <property type="match status" value="1"/>
</dbReference>
<dbReference type="GO" id="GO:0005634">
    <property type="term" value="C:nucleus"/>
    <property type="evidence" value="ECO:0007669"/>
    <property type="project" value="UniProtKB-SubCell"/>
</dbReference>
<feature type="compositionally biased region" description="Acidic residues" evidence="6">
    <location>
        <begin position="1356"/>
        <end position="1367"/>
    </location>
</feature>
<dbReference type="GO" id="GO:0000785">
    <property type="term" value="C:chromatin"/>
    <property type="evidence" value="ECO:0007669"/>
    <property type="project" value="TreeGrafter"/>
</dbReference>
<accession>A0A225AA55</accession>
<dbReference type="InterPro" id="IPR011989">
    <property type="entry name" value="ARM-like"/>
</dbReference>
<dbReference type="PANTHER" id="PTHR12663:SF0">
    <property type="entry name" value="PRECOCIOUS DISSOCIATION OF SISTERS 5, ISOFORM A"/>
    <property type="match status" value="1"/>
</dbReference>
<feature type="region of interest" description="Disordered" evidence="6">
    <location>
        <begin position="1"/>
        <end position="21"/>
    </location>
</feature>
<evidence type="ECO:0000256" key="1">
    <source>
        <dbReference type="ARBA" id="ARBA00004123"/>
    </source>
</evidence>
<dbReference type="GeneID" id="31006743"/>
<proteinExistence type="predicted"/>
<feature type="region of interest" description="Disordered" evidence="6">
    <location>
        <begin position="1297"/>
        <end position="1485"/>
    </location>
</feature>
<keyword evidence="2" id="KW-0132">Cell division</keyword>
<dbReference type="EMBL" id="LFMY01000011">
    <property type="protein sequence ID" value="OKL57831.1"/>
    <property type="molecule type" value="Genomic_DNA"/>
</dbReference>
<keyword evidence="5" id="KW-0131">Cell cycle</keyword>
<feature type="compositionally biased region" description="Acidic residues" evidence="6">
    <location>
        <begin position="1390"/>
        <end position="1428"/>
    </location>
</feature>
<dbReference type="GO" id="GO:0051301">
    <property type="term" value="P:cell division"/>
    <property type="evidence" value="ECO:0007669"/>
    <property type="project" value="UniProtKB-KW"/>
</dbReference>
<evidence type="ECO:0000313" key="8">
    <source>
        <dbReference type="Proteomes" id="UP000214365"/>
    </source>
</evidence>
<dbReference type="RefSeq" id="XP_020117952.1">
    <property type="nucleotide sequence ID" value="XM_020261878.1"/>
</dbReference>
<evidence type="ECO:0000256" key="6">
    <source>
        <dbReference type="SAM" id="MobiDB-lite"/>
    </source>
</evidence>
<feature type="compositionally biased region" description="Low complexity" evidence="6">
    <location>
        <begin position="1332"/>
        <end position="1345"/>
    </location>
</feature>
<dbReference type="InterPro" id="IPR039776">
    <property type="entry name" value="Pds5"/>
</dbReference>
<dbReference type="PANTHER" id="PTHR12663">
    <property type="entry name" value="ANDROGEN INDUCED INHIBITOR OF PROLIFERATION AS3 / PDS5-RELATED"/>
    <property type="match status" value="1"/>
</dbReference>
<keyword evidence="4" id="KW-0539">Nucleus</keyword>
<evidence type="ECO:0000313" key="7">
    <source>
        <dbReference type="EMBL" id="OKL57831.1"/>
    </source>
</evidence>
<evidence type="ECO:0000256" key="4">
    <source>
        <dbReference type="ARBA" id="ARBA00023242"/>
    </source>
</evidence>
<evidence type="ECO:0000256" key="3">
    <source>
        <dbReference type="ARBA" id="ARBA00022776"/>
    </source>
</evidence>
<evidence type="ECO:0000256" key="5">
    <source>
        <dbReference type="ARBA" id="ARBA00023306"/>
    </source>
</evidence>
<dbReference type="STRING" id="1441469.A0A225AA55"/>
<dbReference type="OrthoDB" id="200660at2759"/>
<dbReference type="SUPFAM" id="SSF48371">
    <property type="entry name" value="ARM repeat"/>
    <property type="match status" value="2"/>
</dbReference>
<comment type="subcellular location">
    <subcellularLocation>
        <location evidence="1">Nucleus</location>
    </subcellularLocation>
</comment>
<comment type="caution">
    <text evidence="7">The sequence shown here is derived from an EMBL/GenBank/DDBJ whole genome shotgun (WGS) entry which is preliminary data.</text>
</comment>
<dbReference type="Pfam" id="PF20168">
    <property type="entry name" value="PDS5"/>
    <property type="match status" value="1"/>
</dbReference>
<organism evidence="7 8">
    <name type="scientific">Talaromyces atroroseus</name>
    <dbReference type="NCBI Taxonomy" id="1441469"/>
    <lineage>
        <taxon>Eukaryota</taxon>
        <taxon>Fungi</taxon>
        <taxon>Dikarya</taxon>
        <taxon>Ascomycota</taxon>
        <taxon>Pezizomycotina</taxon>
        <taxon>Eurotiomycetes</taxon>
        <taxon>Eurotiomycetidae</taxon>
        <taxon>Eurotiales</taxon>
        <taxon>Trichocomaceae</taxon>
        <taxon>Talaromyces</taxon>
        <taxon>Talaromyces sect. Trachyspermi</taxon>
    </lineage>
</organism>
<dbReference type="InterPro" id="IPR016024">
    <property type="entry name" value="ARM-type_fold"/>
</dbReference>
<feature type="compositionally biased region" description="Acidic residues" evidence="6">
    <location>
        <begin position="1436"/>
        <end position="1445"/>
    </location>
</feature>
<feature type="compositionally biased region" description="Polar residues" evidence="6">
    <location>
        <begin position="1"/>
        <end position="11"/>
    </location>
</feature>
<feature type="compositionally biased region" description="Basic residues" evidence="6">
    <location>
        <begin position="1371"/>
        <end position="1380"/>
    </location>
</feature>
<evidence type="ECO:0008006" key="9">
    <source>
        <dbReference type="Google" id="ProtNLM"/>
    </source>
</evidence>
<gene>
    <name evidence="7" type="ORF">UA08_06987</name>
</gene>
<dbReference type="CDD" id="cd19953">
    <property type="entry name" value="PDS5"/>
    <property type="match status" value="1"/>
</dbReference>
<dbReference type="GO" id="GO:0007064">
    <property type="term" value="P:mitotic sister chromatid cohesion"/>
    <property type="evidence" value="ECO:0007669"/>
    <property type="project" value="InterPro"/>
</dbReference>